<proteinExistence type="predicted"/>
<feature type="compositionally biased region" description="Polar residues" evidence="1">
    <location>
        <begin position="251"/>
        <end position="265"/>
    </location>
</feature>
<name>A0A9Q8WC47_9PEZI</name>
<dbReference type="EMBL" id="CP019474">
    <property type="protein sequence ID" value="UQC77919.1"/>
    <property type="molecule type" value="Genomic_DNA"/>
</dbReference>
<accession>A0A9Q8WC47</accession>
<evidence type="ECO:0000256" key="1">
    <source>
        <dbReference type="SAM" id="MobiDB-lite"/>
    </source>
</evidence>
<organism evidence="2 3">
    <name type="scientific">Colletotrichum lupini</name>
    <dbReference type="NCBI Taxonomy" id="145971"/>
    <lineage>
        <taxon>Eukaryota</taxon>
        <taxon>Fungi</taxon>
        <taxon>Dikarya</taxon>
        <taxon>Ascomycota</taxon>
        <taxon>Pezizomycotina</taxon>
        <taxon>Sordariomycetes</taxon>
        <taxon>Hypocreomycetidae</taxon>
        <taxon>Glomerellales</taxon>
        <taxon>Glomerellaceae</taxon>
        <taxon>Colletotrichum</taxon>
        <taxon>Colletotrichum acutatum species complex</taxon>
    </lineage>
</organism>
<dbReference type="RefSeq" id="XP_049139557.1">
    <property type="nucleotide sequence ID" value="XM_049282414.1"/>
</dbReference>
<gene>
    <name evidence="2" type="ORF">CLUP02_03392</name>
</gene>
<dbReference type="KEGG" id="clup:CLUP02_03392"/>
<dbReference type="Proteomes" id="UP000830671">
    <property type="component" value="Chromosome 2"/>
</dbReference>
<dbReference type="GeneID" id="73337424"/>
<feature type="region of interest" description="Disordered" evidence="1">
    <location>
        <begin position="251"/>
        <end position="285"/>
    </location>
</feature>
<sequence length="339" mass="36987">MEATTRIARLLGASKNCYAIVAVEVSSRGSRNASQNGMHASQLAGGFKMEAATKASSSRWLRQSETAAGGKVGAGVPRRRRSGASFHPSTRDLERYRDTSTWRGTLPYMDFLPEAQNIAERWSTGLVKVPGYGCATFHLPPSTDADPLPLPLLLTCFSPANPVPSGSSRHPRCAPRLHGKVAPKKASWASTLSIDVREGGQKNKHHQPENCSGRSVMHCLALQSHQLRRPYHGQIIRPSISYYPSINNSDESITTSRSSNLSGVNTGREFDDHRHLPTGMDTQVGQPLRDKVPFCKYLLPPLRHRPMPARGLGFIPSALPCTPGPDLSLLYAATAYGHY</sequence>
<evidence type="ECO:0000313" key="3">
    <source>
        <dbReference type="Proteomes" id="UP000830671"/>
    </source>
</evidence>
<evidence type="ECO:0000313" key="2">
    <source>
        <dbReference type="EMBL" id="UQC77919.1"/>
    </source>
</evidence>
<reference evidence="2" key="1">
    <citation type="journal article" date="2021" name="Mol. Plant Microbe Interact.">
        <title>Complete Genome Sequence of the Plant-Pathogenic Fungus Colletotrichum lupini.</title>
        <authorList>
            <person name="Baroncelli R."/>
            <person name="Pensec F."/>
            <person name="Da Lio D."/>
            <person name="Boufleur T."/>
            <person name="Vicente I."/>
            <person name="Sarrocco S."/>
            <person name="Picot A."/>
            <person name="Baraldi E."/>
            <person name="Sukno S."/>
            <person name="Thon M."/>
            <person name="Le Floch G."/>
        </authorList>
    </citation>
    <scope>NUCLEOTIDE SEQUENCE</scope>
    <source>
        <strain evidence="2">IMI 504893</strain>
    </source>
</reference>
<feature type="region of interest" description="Disordered" evidence="1">
    <location>
        <begin position="58"/>
        <end position="92"/>
    </location>
</feature>
<dbReference type="AlphaFoldDB" id="A0A9Q8WC47"/>
<protein>
    <submittedName>
        <fullName evidence="2">Uncharacterized protein</fullName>
    </submittedName>
</protein>
<keyword evidence="3" id="KW-1185">Reference proteome</keyword>